<dbReference type="PANTHER" id="PTHR48079:SF6">
    <property type="entry name" value="NAD(P)-BINDING DOMAIN-CONTAINING PROTEIN-RELATED"/>
    <property type="match status" value="1"/>
</dbReference>
<organism evidence="2 3">
    <name type="scientific">Citrifermentans bemidjiense (strain ATCC BAA-1014 / DSM 16622 / JCM 12645 / Bem)</name>
    <name type="common">Geobacter bemidjiensis</name>
    <dbReference type="NCBI Taxonomy" id="404380"/>
    <lineage>
        <taxon>Bacteria</taxon>
        <taxon>Pseudomonadati</taxon>
        <taxon>Thermodesulfobacteriota</taxon>
        <taxon>Desulfuromonadia</taxon>
        <taxon>Geobacterales</taxon>
        <taxon>Geobacteraceae</taxon>
        <taxon>Citrifermentans</taxon>
    </lineage>
</organism>
<dbReference type="Gene3D" id="3.40.50.720">
    <property type="entry name" value="NAD(P)-binding Rossmann-like Domain"/>
    <property type="match status" value="1"/>
</dbReference>
<sequence length="245" mass="26225">MCEQKTVFIAGASGAIGRQLSKILVNDGWRVVGTTRTAGKTAMMKELGVEPVIVDVFDENKLAQAVREAQPEVVIHQLTDLPYGLDPELMEAALVRNAILREVGTRNLVAAACAAGAKRLIAQSIAFVFEPGPTPFTEESPLLNFEDPGYGPTSRAVANLEQQVMDAPLDGLVLRYGLIYGPGTGFDSPLTEIAATVHVDAAAHAARLAITNGTRGIYNVTDPDERVSSRKAEETFGWTADFRAS</sequence>
<dbReference type="Pfam" id="PF01370">
    <property type="entry name" value="Epimerase"/>
    <property type="match status" value="1"/>
</dbReference>
<dbReference type="KEGG" id="gbm:Gbem_3062"/>
<dbReference type="STRING" id="404380.Gbem_3062"/>
<dbReference type="eggNOG" id="COG0451">
    <property type="taxonomic scope" value="Bacteria"/>
</dbReference>
<dbReference type="GO" id="GO:0004029">
    <property type="term" value="F:aldehyde dehydrogenase (NAD+) activity"/>
    <property type="evidence" value="ECO:0007669"/>
    <property type="project" value="TreeGrafter"/>
</dbReference>
<evidence type="ECO:0000259" key="1">
    <source>
        <dbReference type="Pfam" id="PF01370"/>
    </source>
</evidence>
<dbReference type="AlphaFoldDB" id="B5E895"/>
<evidence type="ECO:0000313" key="3">
    <source>
        <dbReference type="Proteomes" id="UP000008825"/>
    </source>
</evidence>
<dbReference type="PANTHER" id="PTHR48079">
    <property type="entry name" value="PROTEIN YEEZ"/>
    <property type="match status" value="1"/>
</dbReference>
<dbReference type="GO" id="GO:0005737">
    <property type="term" value="C:cytoplasm"/>
    <property type="evidence" value="ECO:0007669"/>
    <property type="project" value="TreeGrafter"/>
</dbReference>
<dbReference type="OrthoDB" id="4392084at2"/>
<dbReference type="EMBL" id="CP001124">
    <property type="protein sequence ID" value="ACH40064.1"/>
    <property type="molecule type" value="Genomic_DNA"/>
</dbReference>
<proteinExistence type="predicted"/>
<feature type="domain" description="NAD-dependent epimerase/dehydratase" evidence="1">
    <location>
        <begin position="7"/>
        <end position="188"/>
    </location>
</feature>
<name>B5E895_CITBB</name>
<reference evidence="2 3" key="1">
    <citation type="submission" date="2008-07" db="EMBL/GenBank/DDBJ databases">
        <title>Complete sequence of Geobacter bemidjiensis BEM.</title>
        <authorList>
            <consortium name="US DOE Joint Genome Institute"/>
            <person name="Lucas S."/>
            <person name="Copeland A."/>
            <person name="Lapidus A."/>
            <person name="Glavina del Rio T."/>
            <person name="Dalin E."/>
            <person name="Tice H."/>
            <person name="Bruce D."/>
            <person name="Goodwin L."/>
            <person name="Pitluck S."/>
            <person name="Kiss H."/>
            <person name="Brettin T."/>
            <person name="Detter J.C."/>
            <person name="Han C."/>
            <person name="Kuske C.R."/>
            <person name="Schmutz J."/>
            <person name="Larimer F."/>
            <person name="Land M."/>
            <person name="Hauser L."/>
            <person name="Kyrpides N."/>
            <person name="Lykidis A."/>
            <person name="Lovley D."/>
            <person name="Richardson P."/>
        </authorList>
    </citation>
    <scope>NUCLEOTIDE SEQUENCE [LARGE SCALE GENOMIC DNA]</scope>
    <source>
        <strain evidence="3">ATCC BAA-1014 / DSM 16622 / JCM 12645 / Bem</strain>
    </source>
</reference>
<protein>
    <recommendedName>
        <fullName evidence="1">NAD-dependent epimerase/dehydratase domain-containing protein</fullName>
    </recommendedName>
</protein>
<dbReference type="SUPFAM" id="SSF51735">
    <property type="entry name" value="NAD(P)-binding Rossmann-fold domains"/>
    <property type="match status" value="1"/>
</dbReference>
<evidence type="ECO:0000313" key="2">
    <source>
        <dbReference type="EMBL" id="ACH40064.1"/>
    </source>
</evidence>
<dbReference type="HOGENOM" id="CLU_007383_12_4_7"/>
<gene>
    <name evidence="2" type="ordered locus">Gbem_3062</name>
</gene>
<accession>B5E895</accession>
<dbReference type="RefSeq" id="WP_012531497.1">
    <property type="nucleotide sequence ID" value="NC_011146.1"/>
</dbReference>
<dbReference type="InterPro" id="IPR051783">
    <property type="entry name" value="NAD(P)-dependent_oxidoreduct"/>
</dbReference>
<reference evidence="2 3" key="2">
    <citation type="journal article" date="2010" name="BMC Genomics">
        <title>The genome of Geobacter bemidjiensis, exemplar for the subsurface clade of Geobacter species that predominate in Fe(III)-reducing subsurface environments.</title>
        <authorList>
            <person name="Aklujkar M."/>
            <person name="Young N.D."/>
            <person name="Holmes D."/>
            <person name="Chavan M."/>
            <person name="Risso C."/>
            <person name="Kiss H.E."/>
            <person name="Han C.S."/>
            <person name="Land M.L."/>
            <person name="Lovley D.R."/>
        </authorList>
    </citation>
    <scope>NUCLEOTIDE SEQUENCE [LARGE SCALE GENOMIC DNA]</scope>
    <source>
        <strain evidence="3">ATCC BAA-1014 / DSM 16622 / JCM 12645 / Bem</strain>
    </source>
</reference>
<dbReference type="Proteomes" id="UP000008825">
    <property type="component" value="Chromosome"/>
</dbReference>
<dbReference type="InterPro" id="IPR001509">
    <property type="entry name" value="Epimerase_deHydtase"/>
</dbReference>
<keyword evidence="3" id="KW-1185">Reference proteome</keyword>
<dbReference type="InterPro" id="IPR036291">
    <property type="entry name" value="NAD(P)-bd_dom_sf"/>
</dbReference>